<dbReference type="EMBL" id="CAQK01000158">
    <property type="protein sequence ID" value="CCQ49569.1"/>
    <property type="molecule type" value="Genomic_DNA"/>
</dbReference>
<dbReference type="AlphaFoldDB" id="T2I9P8"/>
<evidence type="ECO:0000313" key="2">
    <source>
        <dbReference type="Proteomes" id="UP000018348"/>
    </source>
</evidence>
<proteinExistence type="predicted"/>
<accession>T2I9P8</accession>
<reference evidence="1 2" key="2">
    <citation type="submission" date="2013-09" db="EMBL/GenBank/DDBJ databases">
        <title>Whole genome comparison of six Crocosphaera watsonii strains with differing phenotypes.</title>
        <authorList>
            <person name="Bench S.R."/>
            <person name="Heller P."/>
            <person name="Frank I."/>
            <person name="Arciniega M."/>
            <person name="Shilova I.N."/>
            <person name="Zehr J.P."/>
        </authorList>
    </citation>
    <scope>NUCLEOTIDE SEQUENCE [LARGE SCALE GENOMIC DNA]</scope>
    <source>
        <strain evidence="1 2">WH 8502</strain>
    </source>
</reference>
<name>T2I9P8_CROWT</name>
<gene>
    <name evidence="1" type="ORF">CWATWH8502_462</name>
</gene>
<evidence type="ECO:0000313" key="1">
    <source>
        <dbReference type="EMBL" id="CCQ49569.1"/>
    </source>
</evidence>
<dbReference type="Proteomes" id="UP000018348">
    <property type="component" value="Unassembled WGS sequence"/>
</dbReference>
<reference evidence="1 2" key="1">
    <citation type="submission" date="2013-01" db="EMBL/GenBank/DDBJ databases">
        <authorList>
            <person name="Bench S."/>
        </authorList>
    </citation>
    <scope>NUCLEOTIDE SEQUENCE [LARGE SCALE GENOMIC DNA]</scope>
    <source>
        <strain evidence="1 2">WH 8502</strain>
    </source>
</reference>
<sequence>MFKSKSEEVLSFGGVNEDFLGMGAISGGFFQRIPRKKVLTERLSKDSGES</sequence>
<organism evidence="1 2">
    <name type="scientific">Crocosphaera watsonii WH 8502</name>
    <dbReference type="NCBI Taxonomy" id="423474"/>
    <lineage>
        <taxon>Bacteria</taxon>
        <taxon>Bacillati</taxon>
        <taxon>Cyanobacteriota</taxon>
        <taxon>Cyanophyceae</taxon>
        <taxon>Oscillatoriophycideae</taxon>
        <taxon>Chroococcales</taxon>
        <taxon>Aphanothecaceae</taxon>
        <taxon>Crocosphaera</taxon>
    </lineage>
</organism>
<comment type="caution">
    <text evidence="1">The sequence shown here is derived from an EMBL/GenBank/DDBJ whole genome shotgun (WGS) entry which is preliminary data.</text>
</comment>
<protein>
    <submittedName>
        <fullName evidence="1">Uncharacterized protein</fullName>
    </submittedName>
</protein>